<sequence>MILIGLIIIAFVTFCLLLSFIGFRARSHSASVYDRFRRVSQTGTRAHVIDFDEPSTSAGANPVHGGGGGGGHFPIDDAMWLSMFRRLNNLSRTVEAIKICLQSVLTNQQLNNWDLNNCNEGIYVYDYLLLAEHLSKNNYFVSVRSVMPANNCFGLFYFEITVLQMKSDLGVGLTPHTMQMHELVGHFESSIALWSDGSIHCKLPHVADVLDGFAQFGAGDVVGCGIDASNRGVFFTLNGNKISTQFLQADSFHMYACCTLVDMNDAIQANFGPDFLFNIVDMLPF</sequence>
<proteinExistence type="predicted"/>
<dbReference type="InterPro" id="IPR013320">
    <property type="entry name" value="ConA-like_dom_sf"/>
</dbReference>
<feature type="domain" description="B30.2/SPRY" evidence="1">
    <location>
        <begin position="91"/>
        <end position="276"/>
    </location>
</feature>
<gene>
    <name evidence="2" type="ORF">niasHS_009732</name>
</gene>
<dbReference type="AlphaFoldDB" id="A0ABD2IWE4"/>
<name>A0ABD2IWE4_HETSC</name>
<dbReference type="EMBL" id="JBICCN010000238">
    <property type="protein sequence ID" value="KAL3084244.1"/>
    <property type="molecule type" value="Genomic_DNA"/>
</dbReference>
<keyword evidence="3" id="KW-1185">Reference proteome</keyword>
<dbReference type="Proteomes" id="UP001620645">
    <property type="component" value="Unassembled WGS sequence"/>
</dbReference>
<dbReference type="PROSITE" id="PS50188">
    <property type="entry name" value="B302_SPRY"/>
    <property type="match status" value="1"/>
</dbReference>
<dbReference type="InterPro" id="IPR001870">
    <property type="entry name" value="B30.2/SPRY"/>
</dbReference>
<dbReference type="Pfam" id="PF00622">
    <property type="entry name" value="SPRY"/>
    <property type="match status" value="1"/>
</dbReference>
<accession>A0ABD2IWE4</accession>
<comment type="caution">
    <text evidence="2">The sequence shown here is derived from an EMBL/GenBank/DDBJ whole genome shotgun (WGS) entry which is preliminary data.</text>
</comment>
<dbReference type="InterPro" id="IPR043136">
    <property type="entry name" value="B30.2/SPRY_sf"/>
</dbReference>
<dbReference type="SUPFAM" id="SSF49899">
    <property type="entry name" value="Concanavalin A-like lectins/glucanases"/>
    <property type="match status" value="1"/>
</dbReference>
<dbReference type="InterPro" id="IPR003877">
    <property type="entry name" value="SPRY_dom"/>
</dbReference>
<dbReference type="SMART" id="SM00449">
    <property type="entry name" value="SPRY"/>
    <property type="match status" value="1"/>
</dbReference>
<reference evidence="2 3" key="1">
    <citation type="submission" date="2024-10" db="EMBL/GenBank/DDBJ databases">
        <authorList>
            <person name="Kim D."/>
        </authorList>
    </citation>
    <scope>NUCLEOTIDE SEQUENCE [LARGE SCALE GENOMIC DNA]</scope>
    <source>
        <strain evidence="2">Taebaek</strain>
    </source>
</reference>
<dbReference type="Gene3D" id="2.60.120.920">
    <property type="match status" value="1"/>
</dbReference>
<evidence type="ECO:0000313" key="3">
    <source>
        <dbReference type="Proteomes" id="UP001620645"/>
    </source>
</evidence>
<evidence type="ECO:0000259" key="1">
    <source>
        <dbReference type="PROSITE" id="PS50188"/>
    </source>
</evidence>
<dbReference type="InterPro" id="IPR044736">
    <property type="entry name" value="Gid1/RanBPM/SPLA_SPRY"/>
</dbReference>
<evidence type="ECO:0000313" key="2">
    <source>
        <dbReference type="EMBL" id="KAL3084244.1"/>
    </source>
</evidence>
<dbReference type="CDD" id="cd12885">
    <property type="entry name" value="SPRY_RanBP_like"/>
    <property type="match status" value="1"/>
</dbReference>
<protein>
    <recommendedName>
        <fullName evidence="1">B30.2/SPRY domain-containing protein</fullName>
    </recommendedName>
</protein>
<organism evidence="2 3">
    <name type="scientific">Heterodera schachtii</name>
    <name type="common">Sugarbeet cyst nematode worm</name>
    <name type="synonym">Tylenchus schachtii</name>
    <dbReference type="NCBI Taxonomy" id="97005"/>
    <lineage>
        <taxon>Eukaryota</taxon>
        <taxon>Metazoa</taxon>
        <taxon>Ecdysozoa</taxon>
        <taxon>Nematoda</taxon>
        <taxon>Chromadorea</taxon>
        <taxon>Rhabditida</taxon>
        <taxon>Tylenchina</taxon>
        <taxon>Tylenchomorpha</taxon>
        <taxon>Tylenchoidea</taxon>
        <taxon>Heteroderidae</taxon>
        <taxon>Heteroderinae</taxon>
        <taxon>Heterodera</taxon>
    </lineage>
</organism>